<protein>
    <submittedName>
        <fullName evidence="2">Uncharacterized protein</fullName>
    </submittedName>
</protein>
<dbReference type="AlphaFoldDB" id="A0A917LXE0"/>
<feature type="transmembrane region" description="Helical" evidence="1">
    <location>
        <begin position="54"/>
        <end position="75"/>
    </location>
</feature>
<feature type="transmembrane region" description="Helical" evidence="1">
    <location>
        <begin position="160"/>
        <end position="178"/>
    </location>
</feature>
<feature type="transmembrane region" description="Helical" evidence="1">
    <location>
        <begin position="137"/>
        <end position="153"/>
    </location>
</feature>
<dbReference type="EMBL" id="BMFR01000001">
    <property type="protein sequence ID" value="GGG63487.1"/>
    <property type="molecule type" value="Genomic_DNA"/>
</dbReference>
<evidence type="ECO:0000313" key="2">
    <source>
        <dbReference type="EMBL" id="GGG63487.1"/>
    </source>
</evidence>
<name>A0A917LXE0_9BACI</name>
<evidence type="ECO:0000256" key="1">
    <source>
        <dbReference type="SAM" id="Phobius"/>
    </source>
</evidence>
<keyword evidence="1" id="KW-0812">Transmembrane</keyword>
<evidence type="ECO:0000313" key="3">
    <source>
        <dbReference type="Proteomes" id="UP000622860"/>
    </source>
</evidence>
<accession>A0A917LXE0</accession>
<dbReference type="RefSeq" id="WP_188453635.1">
    <property type="nucleotide sequence ID" value="NZ_BMFR01000001.1"/>
</dbReference>
<gene>
    <name evidence="2" type="ORF">GCM10011398_03640</name>
</gene>
<sequence length="179" mass="20824">MAEERIAIIIKEINYWKQHKLLPEMYCDYLLALYTKGTGQGEANTTEKGKIKMVLILQFILQLLLLPFSFLVTYFTEFHPIMQLGILSLFIVLSFWQYKSLKTEDNIICQLSFVIFLLLVFLTSVFAGEILIRSNQWLTTIIMLLNFLGWIVCSKKKGILYLNFIGIIGIIFTSFYIVL</sequence>
<keyword evidence="3" id="KW-1185">Reference proteome</keyword>
<feature type="transmembrane region" description="Helical" evidence="1">
    <location>
        <begin position="81"/>
        <end position="98"/>
    </location>
</feature>
<reference evidence="2" key="1">
    <citation type="journal article" date="2014" name="Int. J. Syst. Evol. Microbiol.">
        <title>Complete genome sequence of Corynebacterium casei LMG S-19264T (=DSM 44701T), isolated from a smear-ripened cheese.</title>
        <authorList>
            <consortium name="US DOE Joint Genome Institute (JGI-PGF)"/>
            <person name="Walter F."/>
            <person name="Albersmeier A."/>
            <person name="Kalinowski J."/>
            <person name="Ruckert C."/>
        </authorList>
    </citation>
    <scope>NUCLEOTIDE SEQUENCE</scope>
    <source>
        <strain evidence="2">CGMCC 1.12754</strain>
    </source>
</reference>
<comment type="caution">
    <text evidence="2">The sequence shown here is derived from an EMBL/GenBank/DDBJ whole genome shotgun (WGS) entry which is preliminary data.</text>
</comment>
<keyword evidence="1" id="KW-0472">Membrane</keyword>
<keyword evidence="1" id="KW-1133">Transmembrane helix</keyword>
<proteinExistence type="predicted"/>
<organism evidence="2 3">
    <name type="scientific">Virgibacillus oceani</name>
    <dbReference type="NCBI Taxonomy" id="1479511"/>
    <lineage>
        <taxon>Bacteria</taxon>
        <taxon>Bacillati</taxon>
        <taxon>Bacillota</taxon>
        <taxon>Bacilli</taxon>
        <taxon>Bacillales</taxon>
        <taxon>Bacillaceae</taxon>
        <taxon>Virgibacillus</taxon>
    </lineage>
</organism>
<reference evidence="2" key="2">
    <citation type="submission" date="2020-09" db="EMBL/GenBank/DDBJ databases">
        <authorList>
            <person name="Sun Q."/>
            <person name="Zhou Y."/>
        </authorList>
    </citation>
    <scope>NUCLEOTIDE SEQUENCE</scope>
    <source>
        <strain evidence="2">CGMCC 1.12754</strain>
    </source>
</reference>
<dbReference type="Proteomes" id="UP000622860">
    <property type="component" value="Unassembled WGS sequence"/>
</dbReference>
<feature type="transmembrane region" description="Helical" evidence="1">
    <location>
        <begin position="110"/>
        <end position="131"/>
    </location>
</feature>